<dbReference type="AlphaFoldDB" id="A0A158G7Y9"/>
<feature type="domain" description="Carboxymuconolactone decarboxylase-like" evidence="1">
    <location>
        <begin position="159"/>
        <end position="223"/>
    </location>
</feature>
<evidence type="ECO:0000313" key="2">
    <source>
        <dbReference type="EMBL" id="SAL27987.1"/>
    </source>
</evidence>
<dbReference type="EMBL" id="FCNY02000003">
    <property type="protein sequence ID" value="SAL27987.1"/>
    <property type="molecule type" value="Genomic_DNA"/>
</dbReference>
<evidence type="ECO:0000313" key="3">
    <source>
        <dbReference type="Proteomes" id="UP000054740"/>
    </source>
</evidence>
<dbReference type="InterPro" id="IPR003779">
    <property type="entry name" value="CMD-like"/>
</dbReference>
<dbReference type="InterPro" id="IPR029032">
    <property type="entry name" value="AhpD-like"/>
</dbReference>
<protein>
    <submittedName>
        <fullName evidence="2">Carboxymuconolactone decarboxylase</fullName>
    </submittedName>
</protein>
<gene>
    <name evidence="2" type="ORF">AWB70_01660</name>
</gene>
<dbReference type="PANTHER" id="PTHR33930">
    <property type="entry name" value="ALKYL HYDROPEROXIDE REDUCTASE AHPD"/>
    <property type="match status" value="1"/>
</dbReference>
<dbReference type="SUPFAM" id="SSF69118">
    <property type="entry name" value="AhpD-like"/>
    <property type="match status" value="1"/>
</dbReference>
<organism evidence="2 3">
    <name type="scientific">Caballeronia cordobensis</name>
    <name type="common">Burkholderia cordobensis</name>
    <dbReference type="NCBI Taxonomy" id="1353886"/>
    <lineage>
        <taxon>Bacteria</taxon>
        <taxon>Pseudomonadati</taxon>
        <taxon>Pseudomonadota</taxon>
        <taxon>Betaproteobacteria</taxon>
        <taxon>Burkholderiales</taxon>
        <taxon>Burkholderiaceae</taxon>
        <taxon>Caballeronia</taxon>
    </lineage>
</organism>
<dbReference type="GO" id="GO:0051920">
    <property type="term" value="F:peroxiredoxin activity"/>
    <property type="evidence" value="ECO:0007669"/>
    <property type="project" value="InterPro"/>
</dbReference>
<reference evidence="3" key="1">
    <citation type="submission" date="2016-01" db="EMBL/GenBank/DDBJ databases">
        <authorList>
            <person name="Peeters C."/>
        </authorList>
    </citation>
    <scope>NUCLEOTIDE SEQUENCE [LARGE SCALE GENOMIC DNA]</scope>
</reference>
<proteinExistence type="predicted"/>
<feature type="domain" description="Carboxymuconolactone decarboxylase-like" evidence="1">
    <location>
        <begin position="30"/>
        <end position="99"/>
    </location>
</feature>
<dbReference type="PANTHER" id="PTHR33930:SF2">
    <property type="entry name" value="BLR3452 PROTEIN"/>
    <property type="match status" value="1"/>
</dbReference>
<dbReference type="RefSeq" id="WP_053571344.1">
    <property type="nucleotide sequence ID" value="NZ_FCNY02000003.1"/>
</dbReference>
<name>A0A158G7Y9_CABCO</name>
<dbReference type="Pfam" id="PF02627">
    <property type="entry name" value="CMD"/>
    <property type="match status" value="2"/>
</dbReference>
<dbReference type="Gene3D" id="1.20.1290.10">
    <property type="entry name" value="AhpD-like"/>
    <property type="match status" value="1"/>
</dbReference>
<evidence type="ECO:0000259" key="1">
    <source>
        <dbReference type="Pfam" id="PF02627"/>
    </source>
</evidence>
<sequence>MSDIAALKTEFERLHGFWSDALHIALQESPDFFNDYLVMAKVALESGHLERKLCDFVMLAASASVTHLNREAVALHIEGALRHGATRDELLEVLQISSVLGIHAYMVGVPILFDELTAAGTSLDTVFPLDQAFERVKSQFSEQRGYWSDQLQSMVRSSPAFFEGYTAFSSTPWKSGTLAPVVKELLYVAIDVSTTHLFEPGVRIHTRNALRYGATPAQILQVMQLVSCLGMQSFLIGAPQVRPAANQARRNRAQH</sequence>
<accession>A0A158G7Y9</accession>
<dbReference type="Proteomes" id="UP000054740">
    <property type="component" value="Unassembled WGS sequence"/>
</dbReference>
<keyword evidence="3" id="KW-1185">Reference proteome</keyword>